<proteinExistence type="predicted"/>
<sequence>MTMDKKSRLPLIGVGLTISLILVGCNPSDDALEKSRYQPLNLAEIKGKGIGDDPKAIALELFGNKETVESDFTEEIKVIDQQAFEKIVILTQMNLPDDKIRGKRYRLEFQFDQSTGKWNLKEAGRQQSCYKSEKPKDWTIEPCP</sequence>
<dbReference type="Proteomes" id="UP000177870">
    <property type="component" value="Chromosome"/>
</dbReference>
<name>A0A1D8TZ90_9CYAN</name>
<evidence type="ECO:0008006" key="3">
    <source>
        <dbReference type="Google" id="ProtNLM"/>
    </source>
</evidence>
<evidence type="ECO:0000313" key="1">
    <source>
        <dbReference type="EMBL" id="AOX02756.1"/>
    </source>
</evidence>
<evidence type="ECO:0000313" key="2">
    <source>
        <dbReference type="Proteomes" id="UP000177870"/>
    </source>
</evidence>
<organism evidence="1 2">
    <name type="scientific">Moorena producens PAL-8-15-08-1</name>
    <dbReference type="NCBI Taxonomy" id="1458985"/>
    <lineage>
        <taxon>Bacteria</taxon>
        <taxon>Bacillati</taxon>
        <taxon>Cyanobacteriota</taxon>
        <taxon>Cyanophyceae</taxon>
        <taxon>Coleofasciculales</taxon>
        <taxon>Coleofasciculaceae</taxon>
        <taxon>Moorena</taxon>
    </lineage>
</organism>
<gene>
    <name evidence="1" type="ORF">BJP34_27910</name>
</gene>
<reference evidence="2" key="1">
    <citation type="submission" date="2016-10" db="EMBL/GenBank/DDBJ databases">
        <title>Comparative genomics uncovers the prolific and rare metabolic potential of the cyanobacterial genus Moorea.</title>
        <authorList>
            <person name="Leao T."/>
            <person name="Castelao G."/>
            <person name="Korobeynikov A."/>
            <person name="Monroe E.A."/>
            <person name="Podell S."/>
            <person name="Glukhov E."/>
            <person name="Allen E."/>
            <person name="Gerwick W.H."/>
            <person name="Gerwick L."/>
        </authorList>
    </citation>
    <scope>NUCLEOTIDE SEQUENCE [LARGE SCALE GENOMIC DNA]</scope>
    <source>
        <strain evidence="2">PAL-8-15-08-1</strain>
    </source>
</reference>
<dbReference type="KEGG" id="mpro:BJP34_27910"/>
<protein>
    <recommendedName>
        <fullName evidence="3">Lipoprotein</fullName>
    </recommendedName>
</protein>
<dbReference type="OrthoDB" id="8550003at2"/>
<dbReference type="PROSITE" id="PS51257">
    <property type="entry name" value="PROKAR_LIPOPROTEIN"/>
    <property type="match status" value="1"/>
</dbReference>
<dbReference type="AlphaFoldDB" id="A0A1D8TZ90"/>
<dbReference type="EMBL" id="CP017599">
    <property type="protein sequence ID" value="AOX02756.1"/>
    <property type="molecule type" value="Genomic_DNA"/>
</dbReference>
<accession>A0A1D8TZ90</accession>
<dbReference type="STRING" id="1458985.BJP34_27910"/>